<protein>
    <submittedName>
        <fullName evidence="1">ATPase Cu transporting protein 7B</fullName>
    </submittedName>
</protein>
<gene>
    <name evidence="1" type="primary">ATP7B_1</name>
    <name evidence="1" type="ORF">DSO57_1001867</name>
</gene>
<name>A0ACC2TK65_9FUNG</name>
<proteinExistence type="predicted"/>
<evidence type="ECO:0000313" key="1">
    <source>
        <dbReference type="EMBL" id="KAJ9074880.1"/>
    </source>
</evidence>
<accession>A0ACC2TK65</accession>
<dbReference type="Proteomes" id="UP001165960">
    <property type="component" value="Unassembled WGS sequence"/>
</dbReference>
<keyword evidence="2" id="KW-1185">Reference proteome</keyword>
<dbReference type="EMBL" id="QTSX02002844">
    <property type="protein sequence ID" value="KAJ9074880.1"/>
    <property type="molecule type" value="Genomic_DNA"/>
</dbReference>
<comment type="caution">
    <text evidence="1">The sequence shown here is derived from an EMBL/GenBank/DDBJ whole genome shotgun (WGS) entry which is preliminary data.</text>
</comment>
<evidence type="ECO:0000313" key="2">
    <source>
        <dbReference type="Proteomes" id="UP001165960"/>
    </source>
</evidence>
<organism evidence="1 2">
    <name type="scientific">Entomophthora muscae</name>
    <dbReference type="NCBI Taxonomy" id="34485"/>
    <lineage>
        <taxon>Eukaryota</taxon>
        <taxon>Fungi</taxon>
        <taxon>Fungi incertae sedis</taxon>
        <taxon>Zoopagomycota</taxon>
        <taxon>Entomophthoromycotina</taxon>
        <taxon>Entomophthoromycetes</taxon>
        <taxon>Entomophthorales</taxon>
        <taxon>Entomophthoraceae</taxon>
        <taxon>Entomophthora</taxon>
    </lineage>
</organism>
<sequence>MNSQRSTLSRDEKMGLSSQSIITHMVRSTYNITGHVCPSCSQAIRTILSQHPMIQTDSISVEILGRVELIHDVKLTPEAIPSIVKSLGYGLSLIESNKIILRPKSLSSSGVPSNISGLTVSGFLPSCINLVGTCRSLGKALINESNYSQLQDPVVDQSMSIDLVVSGLTCGFSASTIETQLMCTEGVISASVALATSRARIEYDPAQIGARDIIEVIKRFWKRC</sequence>
<reference evidence="1" key="1">
    <citation type="submission" date="2022-04" db="EMBL/GenBank/DDBJ databases">
        <title>Genome of the entomopathogenic fungus Entomophthora muscae.</title>
        <authorList>
            <person name="Elya C."/>
            <person name="Lovett B.R."/>
            <person name="Lee E."/>
            <person name="Macias A.M."/>
            <person name="Hajek A.E."/>
            <person name="De Bivort B.L."/>
            <person name="Kasson M.T."/>
            <person name="De Fine Licht H.H."/>
            <person name="Stajich J.E."/>
        </authorList>
    </citation>
    <scope>NUCLEOTIDE SEQUENCE</scope>
    <source>
        <strain evidence="1">Berkeley</strain>
    </source>
</reference>